<keyword evidence="3" id="KW-1185">Reference proteome</keyword>
<accession>A0ABX0LFR5</accession>
<keyword evidence="1" id="KW-0732">Signal</keyword>
<protein>
    <recommendedName>
        <fullName evidence="4">Conjugal transfer protein TraN</fullName>
    </recommendedName>
</protein>
<evidence type="ECO:0000313" key="3">
    <source>
        <dbReference type="Proteomes" id="UP001515641"/>
    </source>
</evidence>
<reference evidence="2 3" key="1">
    <citation type="submission" date="2020-03" db="EMBL/GenBank/DDBJ databases">
        <title>Draft genome sequence of environmentally isolated cultures.</title>
        <authorList>
            <person name="Wilson H.S."/>
            <person name="De Leon M.E."/>
        </authorList>
    </citation>
    <scope>NUCLEOTIDE SEQUENCE [LARGE SCALE GENOMIC DNA]</scope>
    <source>
        <strain evidence="2 3">HSC-31F16</strain>
    </source>
</reference>
<gene>
    <name evidence="2" type="ORF">HA052_21595</name>
</gene>
<dbReference type="RefSeq" id="WP_166453538.1">
    <property type="nucleotide sequence ID" value="NZ_JAAOMA010000042.1"/>
</dbReference>
<proteinExistence type="predicted"/>
<evidence type="ECO:0000313" key="2">
    <source>
        <dbReference type="EMBL" id="NHR07788.1"/>
    </source>
</evidence>
<comment type="caution">
    <text evidence="2">The sequence shown here is derived from an EMBL/GenBank/DDBJ whole genome shotgun (WGS) entry which is preliminary data.</text>
</comment>
<dbReference type="Proteomes" id="UP001515641">
    <property type="component" value="Unassembled WGS sequence"/>
</dbReference>
<organism evidence="2 3">
    <name type="scientific">Chromobacterium fluminis</name>
    <dbReference type="NCBI Taxonomy" id="3044269"/>
    <lineage>
        <taxon>Bacteria</taxon>
        <taxon>Pseudomonadati</taxon>
        <taxon>Pseudomonadota</taxon>
        <taxon>Betaproteobacteria</taxon>
        <taxon>Neisseriales</taxon>
        <taxon>Chromobacteriaceae</taxon>
        <taxon>Chromobacterium</taxon>
    </lineage>
</organism>
<name>A0ABX0LFR5_9NEIS</name>
<evidence type="ECO:0000256" key="1">
    <source>
        <dbReference type="SAM" id="SignalP"/>
    </source>
</evidence>
<evidence type="ECO:0008006" key="4">
    <source>
        <dbReference type="Google" id="ProtNLM"/>
    </source>
</evidence>
<sequence length="526" mass="54148">MSLKLKVSYFLIAITSLSSQSTLADANADGQAFAKSLAPSSKNQVVNPSGVNSSAWTGATSIPTSTPADLGGFSKPTSGSSALSGAQAFGLSGLGNKAMDECANYIPGSGDAYKDQNCAAVNFLSNRCISPNQEQSKILGKTGVATASQPSCEGTFGQGQSKFDFNLKPTDSIFNSSSQAIKNAGLNPDTSCVVQTTQNTPAQYQSATCNKTRVTSGQQCSQYLNTNITITKTPGIPASICPSGTLKDGYCVSSQTDPAKETFVCPAGTQLVGYDCKLTNTTTSSAAVSFSCPSGANLSGTTCTSTNVVPAKPSYTCKNGDILKEIFTDHAEYTCIHITSTASTQGCPDIGIPFQEAFTNLMNNGMCYYARPYVGGLHSVPKQPVCPAGYTLSGATCSQSTTSSAIINGYTCPSGSQSGASCVITQSSNANITYSCPDGGQLSGQTCTKTIITTTPATPDYQCPTGAVLSGKNCISTETTPATITYSCVDGSDPISGVCFIRSVQTSWVNTCGAFERSAGSSLDTP</sequence>
<feature type="chain" id="PRO_5046796220" description="Conjugal transfer protein TraN" evidence="1">
    <location>
        <begin position="25"/>
        <end position="526"/>
    </location>
</feature>
<dbReference type="EMBL" id="JAAOMA010000042">
    <property type="protein sequence ID" value="NHR07788.1"/>
    <property type="molecule type" value="Genomic_DNA"/>
</dbReference>
<feature type="signal peptide" evidence="1">
    <location>
        <begin position="1"/>
        <end position="24"/>
    </location>
</feature>